<proteinExistence type="predicted"/>
<name>A0AAV8ZG67_9CUCU</name>
<dbReference type="Proteomes" id="UP001162162">
    <property type="component" value="Unassembled WGS sequence"/>
</dbReference>
<keyword evidence="4" id="KW-1185">Reference proteome</keyword>
<dbReference type="PANTHER" id="PTHR12654">
    <property type="entry name" value="BILE ACID BETA-GLUCOSIDASE-RELATED"/>
    <property type="match status" value="1"/>
</dbReference>
<dbReference type="AlphaFoldDB" id="A0AAV8ZG67"/>
<dbReference type="InterPro" id="IPR052566">
    <property type="entry name" value="Non-lysos_glucosylceramidase"/>
</dbReference>
<dbReference type="SUPFAM" id="SSF48208">
    <property type="entry name" value="Six-hairpin glycosidases"/>
    <property type="match status" value="1"/>
</dbReference>
<dbReference type="InterPro" id="IPR008928">
    <property type="entry name" value="6-hairpin_glycosidase_sf"/>
</dbReference>
<feature type="domain" description="Glycosyl-hydrolase family 116 catalytic region" evidence="1">
    <location>
        <begin position="418"/>
        <end position="783"/>
    </location>
</feature>
<dbReference type="Pfam" id="PF04685">
    <property type="entry name" value="DUF608"/>
    <property type="match status" value="1"/>
</dbReference>
<dbReference type="InterPro" id="IPR012341">
    <property type="entry name" value="6hp_glycosidase-like_sf"/>
</dbReference>
<dbReference type="Pfam" id="PF12215">
    <property type="entry name" value="Glyco_hydr_116N"/>
    <property type="match status" value="1"/>
</dbReference>
<dbReference type="PANTHER" id="PTHR12654:SF0">
    <property type="entry name" value="NON-LYSOSOMAL GLUCOSYLCERAMIDASE"/>
    <property type="match status" value="1"/>
</dbReference>
<dbReference type="GO" id="GO:0005975">
    <property type="term" value="P:carbohydrate metabolic process"/>
    <property type="evidence" value="ECO:0007669"/>
    <property type="project" value="InterPro"/>
</dbReference>
<evidence type="ECO:0000259" key="1">
    <source>
        <dbReference type="Pfam" id="PF04685"/>
    </source>
</evidence>
<dbReference type="InterPro" id="IPR006775">
    <property type="entry name" value="GH116_catalytic"/>
</dbReference>
<dbReference type="InterPro" id="IPR024462">
    <property type="entry name" value="GH116_N"/>
</dbReference>
<organism evidence="3 4">
    <name type="scientific">Aromia moschata</name>
    <dbReference type="NCBI Taxonomy" id="1265417"/>
    <lineage>
        <taxon>Eukaryota</taxon>
        <taxon>Metazoa</taxon>
        <taxon>Ecdysozoa</taxon>
        <taxon>Arthropoda</taxon>
        <taxon>Hexapoda</taxon>
        <taxon>Insecta</taxon>
        <taxon>Pterygota</taxon>
        <taxon>Neoptera</taxon>
        <taxon>Endopterygota</taxon>
        <taxon>Coleoptera</taxon>
        <taxon>Polyphaga</taxon>
        <taxon>Cucujiformia</taxon>
        <taxon>Chrysomeloidea</taxon>
        <taxon>Cerambycidae</taxon>
        <taxon>Cerambycinae</taxon>
        <taxon>Callichromatini</taxon>
        <taxon>Aromia</taxon>
    </lineage>
</organism>
<dbReference type="Gene3D" id="1.50.10.10">
    <property type="match status" value="1"/>
</dbReference>
<comment type="caution">
    <text evidence="3">The sequence shown here is derived from an EMBL/GenBank/DDBJ whole genome shotgun (WGS) entry which is preliminary data.</text>
</comment>
<dbReference type="EMBL" id="JAPWTK010000001">
    <property type="protein sequence ID" value="KAJ8963421.1"/>
    <property type="molecule type" value="Genomic_DNA"/>
</dbReference>
<reference evidence="3" key="1">
    <citation type="journal article" date="2023" name="Insect Mol. Biol.">
        <title>Genome sequencing provides insights into the evolution of gene families encoding plant cell wall-degrading enzymes in longhorned beetles.</title>
        <authorList>
            <person name="Shin N.R."/>
            <person name="Okamura Y."/>
            <person name="Kirsch R."/>
            <person name="Pauchet Y."/>
        </authorList>
    </citation>
    <scope>NUCLEOTIDE SEQUENCE</scope>
    <source>
        <strain evidence="3">AMC_N1</strain>
    </source>
</reference>
<evidence type="ECO:0000259" key="2">
    <source>
        <dbReference type="Pfam" id="PF12215"/>
    </source>
</evidence>
<gene>
    <name evidence="3" type="ORF">NQ318_018901</name>
</gene>
<dbReference type="GO" id="GO:0008422">
    <property type="term" value="F:beta-glucosidase activity"/>
    <property type="evidence" value="ECO:0007669"/>
    <property type="project" value="TreeGrafter"/>
</dbReference>
<protein>
    <recommendedName>
        <fullName evidence="5">NLGase</fullName>
    </recommendedName>
</protein>
<evidence type="ECO:0000313" key="3">
    <source>
        <dbReference type="EMBL" id="KAJ8963421.1"/>
    </source>
</evidence>
<sequence>MDKEILPDKNEKMPPKYGLKLKLNHVYPENRSQNYTPTLRVVWDMLPLILRYLWYYIKYKLTGKSIVMDYLKVQRAKQIYGKAAAPLGEATEESFCRFQLRPGIYEYNTVDANQFIVTIKDEHQETIFHSLLSTFPKKSLSAWESKIDGSRCQYTGLYPRSWTEYDLSDYGIKLTCRQISPVIPHDYDVTAHCLARVFVWNAENISDKERTVTVAFTFKNGTGNKKGDRASTCSSKSLSYLNSEGVVLYHTIDKMQCAYVLAARTDDKVKISKCLYFDPNSDGTKPWIQLKTQGEFEKEAKSSHGHRQGHCHVPRLGHALHKLPGKEKKYFRYYTENYGRENAAVKIVQAALVKYNEWEQSINEWQEGVLSDSDLPDWYKSALFNESYFISDGGSVWVSLPEDEAKKLPERDPRRTYGRFAYLEGHEYKMYNSYDVHFYASHALHKNFPFLQRCLQYDLKDYISVEIPEKITMLYDGCIAERKYPNTVPHDAGDPGEEPFLLLNSYPIHDVSYWRDLNSKFVLQSYRDAFVMPLGKPDIQYVMDMYDACYIVMRKSLKYDKDGDGLIENSGVPDETFDTWVMQGPSAYCGGLWLAALHAMADMADLLGKLDDKKFFEDVLTRGKKAFEDKLWNGLYYSFDCSKNQGTAIMADQLCAQWYLKCCGVKDYTIFPKDHVQAALKTIYENNVQKFCNGNMGAVNGFINGDVDTHTIQSMEVWTGVTYALASNMIYEDMLEEAFSTAGGMYKSMSELFGLSFDTPEALYARKYYRAIGYMRPLSIWSMQMAWEERKAKK</sequence>
<evidence type="ECO:0000313" key="4">
    <source>
        <dbReference type="Proteomes" id="UP001162162"/>
    </source>
</evidence>
<evidence type="ECO:0008006" key="5">
    <source>
        <dbReference type="Google" id="ProtNLM"/>
    </source>
</evidence>
<accession>A0AAV8ZG67</accession>
<feature type="domain" description="Glycosyl-hydrolase family 116 N-terminal" evidence="2">
    <location>
        <begin position="94"/>
        <end position="304"/>
    </location>
</feature>